<evidence type="ECO:0000259" key="5">
    <source>
        <dbReference type="PROSITE" id="PS51063"/>
    </source>
</evidence>
<dbReference type="CDD" id="cd00038">
    <property type="entry name" value="CAP_ED"/>
    <property type="match status" value="1"/>
</dbReference>
<feature type="domain" description="Cyclic nucleotide-binding" evidence="4">
    <location>
        <begin position="14"/>
        <end position="117"/>
    </location>
</feature>
<dbReference type="InterPro" id="IPR000595">
    <property type="entry name" value="cNMP-bd_dom"/>
</dbReference>
<sequence length="241" mass="27077">MEHFDDALARKLEAFERLGDLEMEKLRELQSKRVQIAGGNEIGYQAASARGAYILRRGWACSYKRLRDGSRQIIDIHIPGDFLGVRSLLLRSSNYSFITLTDVEVAKVTVEALREMFQTAPKLAVAFLWAASRDEALVVEHLVSVGRRGALERTAHFLLELGARLHLIGCGTGDSYECPISQAVLSDTLGMTTIHLNRVLRQLREIGLVVFREGMVKFPDIQRAAEFTGFELGYLDHSRRS</sequence>
<comment type="caution">
    <text evidence="6">The sequence shown here is derived from an EMBL/GenBank/DDBJ whole genome shotgun (WGS) entry which is preliminary data.</text>
</comment>
<dbReference type="InterPro" id="IPR050397">
    <property type="entry name" value="Env_Response_Regulators"/>
</dbReference>
<dbReference type="Pfam" id="PF00027">
    <property type="entry name" value="cNMP_binding"/>
    <property type="match status" value="1"/>
</dbReference>
<keyword evidence="3" id="KW-0804">Transcription</keyword>
<dbReference type="InterPro" id="IPR036388">
    <property type="entry name" value="WH-like_DNA-bd_sf"/>
</dbReference>
<evidence type="ECO:0000256" key="2">
    <source>
        <dbReference type="ARBA" id="ARBA00023125"/>
    </source>
</evidence>
<name>A0ABS0S7P9_9HYPH</name>
<keyword evidence="1" id="KW-0805">Transcription regulation</keyword>
<evidence type="ECO:0000313" key="6">
    <source>
        <dbReference type="EMBL" id="MBI1619246.1"/>
    </source>
</evidence>
<dbReference type="PANTHER" id="PTHR24567:SF68">
    <property type="entry name" value="DNA-BINDING TRANSCRIPTIONAL DUAL REGULATOR CRP"/>
    <property type="match status" value="1"/>
</dbReference>
<evidence type="ECO:0000256" key="1">
    <source>
        <dbReference type="ARBA" id="ARBA00023015"/>
    </source>
</evidence>
<accession>A0ABS0S7P9</accession>
<dbReference type="Pfam" id="PF13545">
    <property type="entry name" value="HTH_Crp_2"/>
    <property type="match status" value="1"/>
</dbReference>
<dbReference type="SMART" id="SM00100">
    <property type="entry name" value="cNMP"/>
    <property type="match status" value="1"/>
</dbReference>
<dbReference type="EMBL" id="JADGMQ010000001">
    <property type="protein sequence ID" value="MBI1619246.1"/>
    <property type="molecule type" value="Genomic_DNA"/>
</dbReference>
<dbReference type="InterPro" id="IPR014710">
    <property type="entry name" value="RmlC-like_jellyroll"/>
</dbReference>
<evidence type="ECO:0000256" key="3">
    <source>
        <dbReference type="ARBA" id="ARBA00023163"/>
    </source>
</evidence>
<dbReference type="PANTHER" id="PTHR24567">
    <property type="entry name" value="CRP FAMILY TRANSCRIPTIONAL REGULATORY PROTEIN"/>
    <property type="match status" value="1"/>
</dbReference>
<proteinExistence type="predicted"/>
<feature type="domain" description="HTH crp-type" evidence="5">
    <location>
        <begin position="148"/>
        <end position="222"/>
    </location>
</feature>
<dbReference type="InterPro" id="IPR036390">
    <property type="entry name" value="WH_DNA-bd_sf"/>
</dbReference>
<dbReference type="Proteomes" id="UP000601789">
    <property type="component" value="Unassembled WGS sequence"/>
</dbReference>
<organism evidence="6 7">
    <name type="scientific">Aquamicrobium zhengzhouense</name>
    <dbReference type="NCBI Taxonomy" id="2781738"/>
    <lineage>
        <taxon>Bacteria</taxon>
        <taxon>Pseudomonadati</taxon>
        <taxon>Pseudomonadota</taxon>
        <taxon>Alphaproteobacteria</taxon>
        <taxon>Hyphomicrobiales</taxon>
        <taxon>Phyllobacteriaceae</taxon>
        <taxon>Aquamicrobium</taxon>
    </lineage>
</organism>
<keyword evidence="7" id="KW-1185">Reference proteome</keyword>
<dbReference type="SUPFAM" id="SSF51206">
    <property type="entry name" value="cAMP-binding domain-like"/>
    <property type="match status" value="1"/>
</dbReference>
<dbReference type="Gene3D" id="2.60.120.10">
    <property type="entry name" value="Jelly Rolls"/>
    <property type="match status" value="1"/>
</dbReference>
<dbReference type="InterPro" id="IPR012318">
    <property type="entry name" value="HTH_CRP"/>
</dbReference>
<dbReference type="Gene3D" id="1.10.10.10">
    <property type="entry name" value="Winged helix-like DNA-binding domain superfamily/Winged helix DNA-binding domain"/>
    <property type="match status" value="1"/>
</dbReference>
<evidence type="ECO:0000313" key="7">
    <source>
        <dbReference type="Proteomes" id="UP000601789"/>
    </source>
</evidence>
<keyword evidence="2" id="KW-0238">DNA-binding</keyword>
<protein>
    <submittedName>
        <fullName evidence="6">Crp/Fnr family transcriptional regulator</fullName>
    </submittedName>
</protein>
<evidence type="ECO:0000259" key="4">
    <source>
        <dbReference type="PROSITE" id="PS50042"/>
    </source>
</evidence>
<dbReference type="PROSITE" id="PS51063">
    <property type="entry name" value="HTH_CRP_2"/>
    <property type="match status" value="1"/>
</dbReference>
<dbReference type="InterPro" id="IPR018490">
    <property type="entry name" value="cNMP-bd_dom_sf"/>
</dbReference>
<dbReference type="PROSITE" id="PS50042">
    <property type="entry name" value="CNMP_BINDING_3"/>
    <property type="match status" value="1"/>
</dbReference>
<reference evidence="6 7" key="1">
    <citation type="submission" date="2020-10" db="EMBL/GenBank/DDBJ databases">
        <title>Aquamicrobium zhengzhouensis sp. nov., a exopolysaccharide producing bacterium isolated from farmland soil.</title>
        <authorList>
            <person name="Wang X."/>
        </authorList>
    </citation>
    <scope>NUCLEOTIDE SEQUENCE [LARGE SCALE GENOMIC DNA]</scope>
    <source>
        <strain evidence="7">cd-1</strain>
    </source>
</reference>
<gene>
    <name evidence="6" type="ORF">IOD40_01020</name>
</gene>
<dbReference type="SUPFAM" id="SSF46785">
    <property type="entry name" value="Winged helix' DNA-binding domain"/>
    <property type="match status" value="1"/>
</dbReference>
<dbReference type="RefSeq" id="WP_198473392.1">
    <property type="nucleotide sequence ID" value="NZ_JADGMQ010000001.1"/>
</dbReference>